<sequence>MGRASPVGSPCGGGEPPIRLGRTPPPLKPAVKNRPLRTLSLALALALAILTAVAGSLAGLLGTTTPAYAVEAVRVTLDAPAIDLTPTIERYRSDGDLIQISTAPGKDGIVRRIAVKAREAGARPDWMVFALTNDTDEQIDRLLVAPHFRLVGSGVIWPDLGGSRIAAITASEGIRPERDESLDADQFLITIDPGTTVTYVAELKGPNIPQVYLWDQDAYRKKTSGLTLYKGIIIGIAGLLALFLTIIFVVKGAIIFPAAAALSWAVLAYACIDFGFLQRVFPVTEAAERIYRASAEAVLGATLLVFLFAYLNLSRWHVRYSHVAFFWLTFLAGLVALAVFDPPVAAGVARISIAAVAGVGLLLILYLAVHNGYDRAILLVPTWLLLLVWVVAAGFAITGHIGSDLVQPALIGGLVLIVMLIGFTVMQHAFAGGGLSHSLVSDTERRALALTGAGDIVFDWDVPGDRVFAGPEIEAQLGLKRGTLEGPAANWLGLLHPFDVERYSAALDTVIEERRGRIVHDFRLRSADGPYAWYRLKARPVIGTDGEVIRIVGTISDVTEAKTAEERLLHDAVHDSLTGLPNRELFHDRLEAALALASQDPRLKPAVIALDIDRFKAINDAIGLSAGDSILLTLSRRLGRLLRPQDTLARVAGDEFAVILLSEREPDRILSFAEMIRRAIATPVTYADREVFLTVSIGIALHEAGQGSAQGASGQGSGQTRREEVFKNAEMAMIQAKRGGGDRIEVFRANMRLERSDRLMLEADLRKALERNEIKVLFQPIVRLEDRTVAGFETLLRWDHPKLGRIPPSTFLPVAEETGVIVPLGNFAIERTALELAAWQRSLDVEPPIFASVNVSSRQLLRHDLLHDVKTVIARTGVLPGSLKLEMAEGLVMENPEYAAQMLTRIHDLGAGLVLDDFGTGYSAISYLQRFPFDTIKIDQSFVRQMGQGRSAMLRSVLRMGQELGLATIAEGAESEEDAQGLQELGCDYAQGAAFGEPMTVLQARQLVGAAPEAA</sequence>
<evidence type="ECO:0000313" key="7">
    <source>
        <dbReference type="EMBL" id="GJE65450.1"/>
    </source>
</evidence>
<dbReference type="Gene3D" id="3.30.450.20">
    <property type="entry name" value="PAS domain"/>
    <property type="match status" value="1"/>
</dbReference>
<dbReference type="Gene3D" id="3.20.20.450">
    <property type="entry name" value="EAL domain"/>
    <property type="match status" value="1"/>
</dbReference>
<dbReference type="NCBIfam" id="TIGR00254">
    <property type="entry name" value="GGDEF"/>
    <property type="match status" value="1"/>
</dbReference>
<keyword evidence="2" id="KW-0472">Membrane</keyword>
<feature type="region of interest" description="Disordered" evidence="1">
    <location>
        <begin position="1"/>
        <end position="29"/>
    </location>
</feature>
<dbReference type="InterPro" id="IPR029787">
    <property type="entry name" value="Nucleotide_cyclase"/>
</dbReference>
<feature type="domain" description="EAL" evidence="5">
    <location>
        <begin position="758"/>
        <end position="1012"/>
    </location>
</feature>
<reference evidence="7" key="1">
    <citation type="journal article" date="2021" name="Front. Microbiol.">
        <title>Comprehensive Comparative Genomics and Phenotyping of Methylobacterium Species.</title>
        <authorList>
            <person name="Alessa O."/>
            <person name="Ogura Y."/>
            <person name="Fujitani Y."/>
            <person name="Takami H."/>
            <person name="Hayashi T."/>
            <person name="Sahin N."/>
            <person name="Tani A."/>
        </authorList>
    </citation>
    <scope>NUCLEOTIDE SEQUENCE</scope>
    <source>
        <strain evidence="7">NBRC 15686</strain>
    </source>
</reference>
<reference evidence="7" key="2">
    <citation type="submission" date="2021-08" db="EMBL/GenBank/DDBJ databases">
        <authorList>
            <person name="Tani A."/>
            <person name="Ola A."/>
            <person name="Ogura Y."/>
            <person name="Katsura K."/>
            <person name="Hayashi T."/>
        </authorList>
    </citation>
    <scope>NUCLEOTIDE SEQUENCE</scope>
    <source>
        <strain evidence="7">NBRC 15686</strain>
    </source>
</reference>
<dbReference type="SUPFAM" id="SSF141868">
    <property type="entry name" value="EAL domain-like"/>
    <property type="match status" value="1"/>
</dbReference>
<dbReference type="SMART" id="SM00086">
    <property type="entry name" value="PAC"/>
    <property type="match status" value="1"/>
</dbReference>
<dbReference type="Pfam" id="PF00990">
    <property type="entry name" value="GGDEF"/>
    <property type="match status" value="1"/>
</dbReference>
<dbReference type="Pfam" id="PF00563">
    <property type="entry name" value="EAL"/>
    <property type="match status" value="1"/>
</dbReference>
<feature type="transmembrane region" description="Helical" evidence="2">
    <location>
        <begin position="323"/>
        <end position="340"/>
    </location>
</feature>
<keyword evidence="2" id="KW-0812">Transmembrane</keyword>
<dbReference type="Proteomes" id="UP001055039">
    <property type="component" value="Unassembled WGS sequence"/>
</dbReference>
<feature type="domain" description="GGDEF" evidence="6">
    <location>
        <begin position="603"/>
        <end position="749"/>
    </location>
</feature>
<comment type="caution">
    <text evidence="7">The sequence shown here is derived from an EMBL/GenBank/DDBJ whole genome shotgun (WGS) entry which is preliminary data.</text>
</comment>
<dbReference type="PROSITE" id="PS50113">
    <property type="entry name" value="PAC"/>
    <property type="match status" value="1"/>
</dbReference>
<proteinExistence type="predicted"/>
<evidence type="ECO:0008006" key="9">
    <source>
        <dbReference type="Google" id="ProtNLM"/>
    </source>
</evidence>
<protein>
    <recommendedName>
        <fullName evidence="9">Sensor domain-containing phosphodiesterase</fullName>
    </recommendedName>
</protein>
<feature type="transmembrane region" description="Helical" evidence="2">
    <location>
        <begin position="409"/>
        <end position="430"/>
    </location>
</feature>
<dbReference type="CDD" id="cd01948">
    <property type="entry name" value="EAL"/>
    <property type="match status" value="1"/>
</dbReference>
<accession>A0ABQ4UI43</accession>
<keyword evidence="8" id="KW-1185">Reference proteome</keyword>
<dbReference type="Gene3D" id="3.30.70.270">
    <property type="match status" value="1"/>
</dbReference>
<dbReference type="PANTHER" id="PTHR44757:SF2">
    <property type="entry name" value="BIOFILM ARCHITECTURE MAINTENANCE PROTEIN MBAA"/>
    <property type="match status" value="1"/>
</dbReference>
<dbReference type="EMBL" id="BPRC01000008">
    <property type="protein sequence ID" value="GJE65450.1"/>
    <property type="molecule type" value="Genomic_DNA"/>
</dbReference>
<feature type="domain" description="PAC" evidence="4">
    <location>
        <begin position="518"/>
        <end position="570"/>
    </location>
</feature>
<dbReference type="CDD" id="cd01949">
    <property type="entry name" value="GGDEF"/>
    <property type="match status" value="1"/>
</dbReference>
<gene>
    <name evidence="7" type="ORF">LNAOJCKE_2661</name>
</gene>
<dbReference type="SMART" id="SM00052">
    <property type="entry name" value="EAL"/>
    <property type="match status" value="1"/>
</dbReference>
<dbReference type="PANTHER" id="PTHR44757">
    <property type="entry name" value="DIGUANYLATE CYCLASE DGCP"/>
    <property type="match status" value="1"/>
</dbReference>
<evidence type="ECO:0000259" key="5">
    <source>
        <dbReference type="PROSITE" id="PS50883"/>
    </source>
</evidence>
<dbReference type="SMART" id="SM00267">
    <property type="entry name" value="GGDEF"/>
    <property type="match status" value="1"/>
</dbReference>
<dbReference type="InterPro" id="IPR011623">
    <property type="entry name" value="7TMR_DISM_rcpt_extracell_dom1"/>
</dbReference>
<dbReference type="PROSITE" id="PS50112">
    <property type="entry name" value="PAS"/>
    <property type="match status" value="1"/>
</dbReference>
<dbReference type="InterPro" id="IPR001633">
    <property type="entry name" value="EAL_dom"/>
</dbReference>
<dbReference type="PROSITE" id="PS50883">
    <property type="entry name" value="EAL"/>
    <property type="match status" value="1"/>
</dbReference>
<dbReference type="InterPro" id="IPR000014">
    <property type="entry name" value="PAS"/>
</dbReference>
<dbReference type="NCBIfam" id="TIGR00229">
    <property type="entry name" value="sensory_box"/>
    <property type="match status" value="1"/>
</dbReference>
<name>A0ABQ4UI43_9HYPH</name>
<dbReference type="Pfam" id="PF08447">
    <property type="entry name" value="PAS_3"/>
    <property type="match status" value="1"/>
</dbReference>
<evidence type="ECO:0000313" key="8">
    <source>
        <dbReference type="Proteomes" id="UP001055039"/>
    </source>
</evidence>
<dbReference type="PROSITE" id="PS50887">
    <property type="entry name" value="GGDEF"/>
    <property type="match status" value="1"/>
</dbReference>
<feature type="transmembrane region" description="Helical" evidence="2">
    <location>
        <begin position="254"/>
        <end position="277"/>
    </location>
</feature>
<feature type="transmembrane region" description="Helical" evidence="2">
    <location>
        <begin position="375"/>
        <end position="397"/>
    </location>
</feature>
<dbReference type="SUPFAM" id="SSF55073">
    <property type="entry name" value="Nucleotide cyclase"/>
    <property type="match status" value="1"/>
</dbReference>
<dbReference type="InterPro" id="IPR000160">
    <property type="entry name" value="GGDEF_dom"/>
</dbReference>
<feature type="domain" description="PAS" evidence="3">
    <location>
        <begin position="442"/>
        <end position="514"/>
    </location>
</feature>
<evidence type="ECO:0000259" key="4">
    <source>
        <dbReference type="PROSITE" id="PS50113"/>
    </source>
</evidence>
<dbReference type="InterPro" id="IPR035965">
    <property type="entry name" value="PAS-like_dom_sf"/>
</dbReference>
<feature type="transmembrane region" description="Helical" evidence="2">
    <location>
        <begin position="228"/>
        <end position="248"/>
    </location>
</feature>
<dbReference type="SUPFAM" id="SSF55785">
    <property type="entry name" value="PYP-like sensor domain (PAS domain)"/>
    <property type="match status" value="1"/>
</dbReference>
<dbReference type="InterPro" id="IPR052155">
    <property type="entry name" value="Biofilm_reg_signaling"/>
</dbReference>
<feature type="transmembrane region" description="Helical" evidence="2">
    <location>
        <begin position="289"/>
        <end position="311"/>
    </location>
</feature>
<dbReference type="InterPro" id="IPR035919">
    <property type="entry name" value="EAL_sf"/>
</dbReference>
<keyword evidence="2" id="KW-1133">Transmembrane helix</keyword>
<evidence type="ECO:0000259" key="6">
    <source>
        <dbReference type="PROSITE" id="PS50887"/>
    </source>
</evidence>
<evidence type="ECO:0000259" key="3">
    <source>
        <dbReference type="PROSITE" id="PS50112"/>
    </source>
</evidence>
<feature type="transmembrane region" description="Helical" evidence="2">
    <location>
        <begin position="347"/>
        <end position="369"/>
    </location>
</feature>
<dbReference type="InterPro" id="IPR013655">
    <property type="entry name" value="PAS_fold_3"/>
</dbReference>
<dbReference type="InterPro" id="IPR043128">
    <property type="entry name" value="Rev_trsase/Diguanyl_cyclase"/>
</dbReference>
<evidence type="ECO:0000256" key="1">
    <source>
        <dbReference type="SAM" id="MobiDB-lite"/>
    </source>
</evidence>
<feature type="transmembrane region" description="Helical" evidence="2">
    <location>
        <begin position="39"/>
        <end position="61"/>
    </location>
</feature>
<dbReference type="InterPro" id="IPR001610">
    <property type="entry name" value="PAC"/>
</dbReference>
<organism evidence="7 8">
    <name type="scientific">Methylorubrum aminovorans</name>
    <dbReference type="NCBI Taxonomy" id="269069"/>
    <lineage>
        <taxon>Bacteria</taxon>
        <taxon>Pseudomonadati</taxon>
        <taxon>Pseudomonadota</taxon>
        <taxon>Alphaproteobacteria</taxon>
        <taxon>Hyphomicrobiales</taxon>
        <taxon>Methylobacteriaceae</taxon>
        <taxon>Methylorubrum</taxon>
    </lineage>
</organism>
<dbReference type="InterPro" id="IPR000700">
    <property type="entry name" value="PAS-assoc_C"/>
</dbReference>
<evidence type="ECO:0000256" key="2">
    <source>
        <dbReference type="SAM" id="Phobius"/>
    </source>
</evidence>
<dbReference type="Pfam" id="PF07695">
    <property type="entry name" value="7TMR-DISM_7TM"/>
    <property type="match status" value="1"/>
</dbReference>